<proteinExistence type="predicted"/>
<evidence type="ECO:0008006" key="5">
    <source>
        <dbReference type="Google" id="ProtNLM"/>
    </source>
</evidence>
<organism evidence="3 4">
    <name type="scientific">Micromonospora sonneratiae</name>
    <dbReference type="NCBI Taxonomy" id="1184706"/>
    <lineage>
        <taxon>Bacteria</taxon>
        <taxon>Bacillati</taxon>
        <taxon>Actinomycetota</taxon>
        <taxon>Actinomycetes</taxon>
        <taxon>Micromonosporales</taxon>
        <taxon>Micromonosporaceae</taxon>
        <taxon>Micromonospora</taxon>
    </lineage>
</organism>
<dbReference type="InterPro" id="IPR006311">
    <property type="entry name" value="TAT_signal"/>
</dbReference>
<keyword evidence="2" id="KW-0472">Membrane</keyword>
<evidence type="ECO:0000313" key="3">
    <source>
        <dbReference type="EMBL" id="MFD1323406.1"/>
    </source>
</evidence>
<dbReference type="EMBL" id="JBHTMP010000031">
    <property type="protein sequence ID" value="MFD1323406.1"/>
    <property type="molecule type" value="Genomic_DNA"/>
</dbReference>
<keyword evidence="4" id="KW-1185">Reference proteome</keyword>
<accession>A0ABW3YJ00</accession>
<evidence type="ECO:0000313" key="4">
    <source>
        <dbReference type="Proteomes" id="UP001597260"/>
    </source>
</evidence>
<evidence type="ECO:0000256" key="1">
    <source>
        <dbReference type="SAM" id="MobiDB-lite"/>
    </source>
</evidence>
<dbReference type="PROSITE" id="PS51318">
    <property type="entry name" value="TAT"/>
    <property type="match status" value="1"/>
</dbReference>
<evidence type="ECO:0000256" key="2">
    <source>
        <dbReference type="SAM" id="Phobius"/>
    </source>
</evidence>
<dbReference type="RefSeq" id="WP_377572575.1">
    <property type="nucleotide sequence ID" value="NZ_JBHTMP010000031.1"/>
</dbReference>
<name>A0ABW3YJ00_9ACTN</name>
<feature type="region of interest" description="Disordered" evidence="1">
    <location>
        <begin position="149"/>
        <end position="220"/>
    </location>
</feature>
<sequence length="444" mass="47459">MSDTNPPAPVDPPPANWRTTWLSRRRLIAGGVGLGLVATTGAAYLLLRGPGSEDAPMVIDKAGTVVSGQTVDRPIVIAANNVTLQRMTVRAGGTAVITVRAGFTGAVVTDSDLHCTTRETDGIVPGHYSATRVNTFGCRHPFVYGPNAPATITNSRQDGRPYPTGTGTLNPDTVPTPTPSGTGGPASPQPQAPPTPLSYWPGPTTTGVPPGTPLRDSGSLNLRKDGQIVSGLNINGCVNVYARNVIIRKSRISCTSTVYALRTYPTARNLVVEDVEINGNRKGSTAVCCADYTLRRVNIHSVGDGPRLGDRTNVVDSWIHDLTRVGNSHNDSLQTTGGADIVVRHNRLDTYNASTRDPMNACLMIGSTIVPLVDNLLFEGNYCNGGNYSIGIRTDLTASNVVIRDNKYGRDYRYGVVARPNHPGITWDRLTNVWFDNGQPVPIR</sequence>
<reference evidence="4" key="1">
    <citation type="journal article" date="2019" name="Int. J. Syst. Evol. Microbiol.">
        <title>The Global Catalogue of Microorganisms (GCM) 10K type strain sequencing project: providing services to taxonomists for standard genome sequencing and annotation.</title>
        <authorList>
            <consortium name="The Broad Institute Genomics Platform"/>
            <consortium name="The Broad Institute Genome Sequencing Center for Infectious Disease"/>
            <person name="Wu L."/>
            <person name="Ma J."/>
        </authorList>
    </citation>
    <scope>NUCLEOTIDE SEQUENCE [LARGE SCALE GENOMIC DNA]</scope>
    <source>
        <strain evidence="4">JCM 31037</strain>
    </source>
</reference>
<feature type="transmembrane region" description="Helical" evidence="2">
    <location>
        <begin position="27"/>
        <end position="47"/>
    </location>
</feature>
<comment type="caution">
    <text evidence="3">The sequence shown here is derived from an EMBL/GenBank/DDBJ whole genome shotgun (WGS) entry which is preliminary data.</text>
</comment>
<dbReference type="Proteomes" id="UP001597260">
    <property type="component" value="Unassembled WGS sequence"/>
</dbReference>
<keyword evidence="2" id="KW-0812">Transmembrane</keyword>
<feature type="compositionally biased region" description="Pro residues" evidence="1">
    <location>
        <begin position="187"/>
        <end position="196"/>
    </location>
</feature>
<dbReference type="InterPro" id="IPR011050">
    <property type="entry name" value="Pectin_lyase_fold/virulence"/>
</dbReference>
<gene>
    <name evidence="3" type="ORF">ACFQ4H_20155</name>
</gene>
<keyword evidence="2" id="KW-1133">Transmembrane helix</keyword>
<dbReference type="SUPFAM" id="SSF51126">
    <property type="entry name" value="Pectin lyase-like"/>
    <property type="match status" value="2"/>
</dbReference>
<protein>
    <recommendedName>
        <fullName evidence="5">Right handed beta helix region</fullName>
    </recommendedName>
</protein>